<dbReference type="PANTHER" id="PTHR33164">
    <property type="entry name" value="TRANSCRIPTIONAL REGULATOR, MARR FAMILY"/>
    <property type="match status" value="1"/>
</dbReference>
<dbReference type="Proteomes" id="UP000196005">
    <property type="component" value="Chromosome"/>
</dbReference>
<reference evidence="5" key="1">
    <citation type="submission" date="2017-05" db="EMBL/GenBank/DDBJ databases">
        <title>Dechlorination kinetics govern the competition between two new strains of the genus Sulfurospirillum.</title>
        <authorList>
            <person name="Buttet G.F."/>
            <person name="Murray A.M."/>
            <person name="Goris T."/>
            <person name="Burion M."/>
            <person name="Lin B."/>
            <person name="Rolle M."/>
            <person name="Maillard J."/>
        </authorList>
    </citation>
    <scope>NUCLEOTIDE SEQUENCE [LARGE SCALE GENOMIC DNA]</scope>
    <source>
        <strain evidence="5">SL2-1</strain>
    </source>
</reference>
<name>A0A1Y0HR95_9BACT</name>
<dbReference type="PROSITE" id="PS50995">
    <property type="entry name" value="HTH_MARR_2"/>
    <property type="match status" value="1"/>
</dbReference>
<feature type="domain" description="HTH marR-type" evidence="3">
    <location>
        <begin position="1"/>
        <end position="149"/>
    </location>
</feature>
<dbReference type="Pfam" id="PF01047">
    <property type="entry name" value="MarR"/>
    <property type="match status" value="1"/>
</dbReference>
<dbReference type="KEGG" id="suls:Sdiek1_2696"/>
<organism evidence="4 5">
    <name type="scientific">Sulfurospirillum diekertiae</name>
    <dbReference type="NCBI Taxonomy" id="1854492"/>
    <lineage>
        <taxon>Bacteria</taxon>
        <taxon>Pseudomonadati</taxon>
        <taxon>Campylobacterota</taxon>
        <taxon>Epsilonproteobacteria</taxon>
        <taxon>Campylobacterales</taxon>
        <taxon>Sulfurospirillaceae</taxon>
        <taxon>Sulfurospirillum</taxon>
    </lineage>
</organism>
<evidence type="ECO:0000313" key="4">
    <source>
        <dbReference type="EMBL" id="ARU49844.1"/>
    </source>
</evidence>
<dbReference type="GO" id="GO:0003700">
    <property type="term" value="F:DNA-binding transcription factor activity"/>
    <property type="evidence" value="ECO:0007669"/>
    <property type="project" value="InterPro"/>
</dbReference>
<dbReference type="InterPro" id="IPR000835">
    <property type="entry name" value="HTH_MarR-typ"/>
</dbReference>
<proteinExistence type="predicted"/>
<dbReference type="AlphaFoldDB" id="A0A1Y0HR95"/>
<dbReference type="PANTHER" id="PTHR33164:SF56">
    <property type="entry name" value="HTH-TYPE TRANSCRIPTIONAL REGULATOR MHQR"/>
    <property type="match status" value="1"/>
</dbReference>
<dbReference type="OrthoDB" id="9799747at2"/>
<dbReference type="SUPFAM" id="SSF46785">
    <property type="entry name" value="Winged helix' DNA-binding domain"/>
    <property type="match status" value="1"/>
</dbReference>
<keyword evidence="5" id="KW-1185">Reference proteome</keyword>
<evidence type="ECO:0000313" key="5">
    <source>
        <dbReference type="Proteomes" id="UP000196005"/>
    </source>
</evidence>
<keyword evidence="2" id="KW-0804">Transcription</keyword>
<dbReference type="InterPro" id="IPR036390">
    <property type="entry name" value="WH_DNA-bd_sf"/>
</dbReference>
<gene>
    <name evidence="4" type="ORF">Sdiek1_2696</name>
</gene>
<protein>
    <submittedName>
        <fullName evidence="4">HTH-type transcriptional regulator MhqR</fullName>
    </submittedName>
</protein>
<evidence type="ECO:0000259" key="3">
    <source>
        <dbReference type="PROSITE" id="PS50995"/>
    </source>
</evidence>
<accession>A0A1Y0HR95</accession>
<evidence type="ECO:0000256" key="1">
    <source>
        <dbReference type="ARBA" id="ARBA00023015"/>
    </source>
</evidence>
<dbReference type="EMBL" id="CP021416">
    <property type="protein sequence ID" value="ARU49844.1"/>
    <property type="molecule type" value="Genomic_DNA"/>
</dbReference>
<dbReference type="InterPro" id="IPR036388">
    <property type="entry name" value="WH-like_DNA-bd_sf"/>
</dbReference>
<dbReference type="GO" id="GO:0006950">
    <property type="term" value="P:response to stress"/>
    <property type="evidence" value="ECO:0007669"/>
    <property type="project" value="TreeGrafter"/>
</dbReference>
<dbReference type="InterPro" id="IPR039422">
    <property type="entry name" value="MarR/SlyA-like"/>
</dbReference>
<sequence>MKLRSNVKSYGERTDRSMQTWIQILRAFQKIRAKELKYINASGLSMNQFEVLEVLYHRGDLNIGAITKLIESTPGNVTVVVKNLIRDGLINTLPSPEDSRVRIVSITEKGKELIGGMFPQHASNLQSYFDVLSDEELIALYDLLRKLQKAQ</sequence>
<dbReference type="RefSeq" id="WP_087439526.1">
    <property type="nucleotide sequence ID" value="NZ_CP021416.1"/>
</dbReference>
<evidence type="ECO:0000256" key="2">
    <source>
        <dbReference type="ARBA" id="ARBA00023163"/>
    </source>
</evidence>
<keyword evidence="1" id="KW-0805">Transcription regulation</keyword>
<dbReference type="SMART" id="SM00347">
    <property type="entry name" value="HTH_MARR"/>
    <property type="match status" value="1"/>
</dbReference>
<dbReference type="Gene3D" id="1.10.10.10">
    <property type="entry name" value="Winged helix-like DNA-binding domain superfamily/Winged helix DNA-binding domain"/>
    <property type="match status" value="1"/>
</dbReference>